<sequence>MSTIQEIATHRAGYSVNLDKGDLSGLLPNGFRLQTPELDVTGTSGFKWSIQWYPAGVTTAEKDYISLYLKVNKPVKTTFQFRIIGSLIHMSGTHRFTYPSLAVGFPKYASHEKLLPLFQHGKLTIACSVSFYIPVQRELSVPCMYQLFGHVPTDVELVVGSGSVPAHKNFLSLISPVFQAMFSHNTTEAKSNRVNITEFDYVSVQSAVDYCYGRKLNPLFAETAVNMLRFCDKYFITAAIEELEKLTVLIPSTGNFCHVVRYAYDCNRSALLTDCCKFFKEHQYQIKVLKMFVELPPTLVVDILKKAFDLKTKFDVLYYAHKNGINFVVDHLEEPLIKSMSMQDFCPAAKFAWKCSRRKLQHVCAQFLNDNREMVTDAADFLDLPSETMRNVLKTSHALKRSQV</sequence>
<proteinExistence type="predicted"/>
<dbReference type="Gene3D" id="2.60.210.10">
    <property type="entry name" value="Apoptosis, Tumor Necrosis Factor Receptor Associated Protein 2, Chain A"/>
    <property type="match status" value="1"/>
</dbReference>
<dbReference type="CDD" id="cd00121">
    <property type="entry name" value="MATH"/>
    <property type="match status" value="1"/>
</dbReference>
<dbReference type="CDD" id="cd14733">
    <property type="entry name" value="BACK"/>
    <property type="match status" value="1"/>
</dbReference>
<evidence type="ECO:0000313" key="3">
    <source>
        <dbReference type="Proteomes" id="UP000492821"/>
    </source>
</evidence>
<dbReference type="InterPro" id="IPR002083">
    <property type="entry name" value="MATH/TRAF_dom"/>
</dbReference>
<dbReference type="CDD" id="cd18186">
    <property type="entry name" value="BTB_POZ_ZBTB_KLHL-like"/>
    <property type="match status" value="1"/>
</dbReference>
<dbReference type="WBParaSite" id="Pan_g12997.t1">
    <property type="protein sequence ID" value="Pan_g12997.t1"/>
    <property type="gene ID" value="Pan_g12997"/>
</dbReference>
<evidence type="ECO:0000259" key="2">
    <source>
        <dbReference type="PROSITE" id="PS50144"/>
    </source>
</evidence>
<dbReference type="SMART" id="SM00225">
    <property type="entry name" value="BTB"/>
    <property type="match status" value="1"/>
</dbReference>
<name>A0A7E4UUN4_PANRE</name>
<keyword evidence="3" id="KW-1185">Reference proteome</keyword>
<feature type="domain" description="MATH" evidence="2">
    <location>
        <begin position="13"/>
        <end position="129"/>
    </location>
</feature>
<dbReference type="Gene3D" id="3.30.710.10">
    <property type="entry name" value="Potassium Channel Kv1.1, Chain A"/>
    <property type="match status" value="1"/>
</dbReference>
<feature type="domain" description="BTB" evidence="1">
    <location>
        <begin position="153"/>
        <end position="217"/>
    </location>
</feature>
<dbReference type="InterPro" id="IPR008974">
    <property type="entry name" value="TRAF-like"/>
</dbReference>
<evidence type="ECO:0000313" key="4">
    <source>
        <dbReference type="WBParaSite" id="Pan_g12997.t1"/>
    </source>
</evidence>
<dbReference type="InterPro" id="IPR051481">
    <property type="entry name" value="BTB-POZ/Galectin-3-binding"/>
</dbReference>
<dbReference type="PROSITE" id="PS50144">
    <property type="entry name" value="MATH"/>
    <property type="match status" value="1"/>
</dbReference>
<dbReference type="PANTHER" id="PTHR24410">
    <property type="entry name" value="HL07962P-RELATED"/>
    <property type="match status" value="1"/>
</dbReference>
<dbReference type="PANTHER" id="PTHR24410:SF23">
    <property type="entry name" value="BTB DOMAIN-CONTAINING PROTEIN-RELATED"/>
    <property type="match status" value="1"/>
</dbReference>
<dbReference type="PROSITE" id="PS50097">
    <property type="entry name" value="BTB"/>
    <property type="match status" value="1"/>
</dbReference>
<reference evidence="4" key="2">
    <citation type="submission" date="2020-10" db="UniProtKB">
        <authorList>
            <consortium name="WormBaseParasite"/>
        </authorList>
    </citation>
    <scope>IDENTIFICATION</scope>
</reference>
<evidence type="ECO:0000259" key="1">
    <source>
        <dbReference type="PROSITE" id="PS50097"/>
    </source>
</evidence>
<dbReference type="Pfam" id="PF22486">
    <property type="entry name" value="MATH_2"/>
    <property type="match status" value="1"/>
</dbReference>
<dbReference type="AlphaFoldDB" id="A0A7E4UUN4"/>
<accession>A0A7E4UUN4</accession>
<dbReference type="InterPro" id="IPR011333">
    <property type="entry name" value="SKP1/BTB/POZ_sf"/>
</dbReference>
<dbReference type="SUPFAM" id="SSF54695">
    <property type="entry name" value="POZ domain"/>
    <property type="match status" value="1"/>
</dbReference>
<dbReference type="Pfam" id="PF00651">
    <property type="entry name" value="BTB"/>
    <property type="match status" value="1"/>
</dbReference>
<dbReference type="InterPro" id="IPR000210">
    <property type="entry name" value="BTB/POZ_dom"/>
</dbReference>
<protein>
    <submittedName>
        <fullName evidence="4">BTB domain-containing protein</fullName>
    </submittedName>
</protein>
<reference evidence="3" key="1">
    <citation type="journal article" date="2013" name="Genetics">
        <title>The draft genome and transcriptome of Panagrellus redivivus are shaped by the harsh demands of a free-living lifestyle.</title>
        <authorList>
            <person name="Srinivasan J."/>
            <person name="Dillman A.R."/>
            <person name="Macchietto M.G."/>
            <person name="Heikkinen L."/>
            <person name="Lakso M."/>
            <person name="Fracchia K.M."/>
            <person name="Antoshechkin I."/>
            <person name="Mortazavi A."/>
            <person name="Wong G."/>
            <person name="Sternberg P.W."/>
        </authorList>
    </citation>
    <scope>NUCLEOTIDE SEQUENCE [LARGE SCALE GENOMIC DNA]</scope>
    <source>
        <strain evidence="3">MT8872</strain>
    </source>
</reference>
<organism evidence="3 4">
    <name type="scientific">Panagrellus redivivus</name>
    <name type="common">Microworm</name>
    <dbReference type="NCBI Taxonomy" id="6233"/>
    <lineage>
        <taxon>Eukaryota</taxon>
        <taxon>Metazoa</taxon>
        <taxon>Ecdysozoa</taxon>
        <taxon>Nematoda</taxon>
        <taxon>Chromadorea</taxon>
        <taxon>Rhabditida</taxon>
        <taxon>Tylenchina</taxon>
        <taxon>Panagrolaimomorpha</taxon>
        <taxon>Panagrolaimoidea</taxon>
        <taxon>Panagrolaimidae</taxon>
        <taxon>Panagrellus</taxon>
    </lineage>
</organism>
<dbReference type="Proteomes" id="UP000492821">
    <property type="component" value="Unassembled WGS sequence"/>
</dbReference>
<dbReference type="SUPFAM" id="SSF49599">
    <property type="entry name" value="TRAF domain-like"/>
    <property type="match status" value="1"/>
</dbReference>